<name>A0AB39IPG9_9GAMM</name>
<accession>A0AB39IPG9</accession>
<dbReference type="RefSeq" id="WP_226092802.1">
    <property type="nucleotide sequence ID" value="NZ_CP162670.1"/>
</dbReference>
<organism evidence="1">
    <name type="scientific">Dickeya oryzae</name>
    <dbReference type="NCBI Taxonomy" id="1240404"/>
    <lineage>
        <taxon>Bacteria</taxon>
        <taxon>Pseudomonadati</taxon>
        <taxon>Pseudomonadota</taxon>
        <taxon>Gammaproteobacteria</taxon>
        <taxon>Enterobacterales</taxon>
        <taxon>Pectobacteriaceae</taxon>
        <taxon>Dickeya</taxon>
    </lineage>
</organism>
<gene>
    <name evidence="1" type="ORF">LF929_001675</name>
</gene>
<dbReference type="EMBL" id="CP162670">
    <property type="protein sequence ID" value="XDL24963.1"/>
    <property type="molecule type" value="Genomic_DNA"/>
</dbReference>
<sequence length="113" mass="12045">MNVSPARAALVEALFASLIFIGLLLNVRSAASTLSGDEHQCITARTERDEPLYQQLAMQLERIRQAVAGCALHLYHDPGLGQGALCLPSCPRYSGFRAGGRLRVPLLSGVGIG</sequence>
<reference evidence="1" key="1">
    <citation type="submission" date="2024-07" db="EMBL/GenBank/DDBJ databases">
        <authorList>
            <person name="Pedron J."/>
        </authorList>
    </citation>
    <scope>NUCLEOTIDE SEQUENCE</scope>
    <source>
        <strain evidence="1">A003-S1-M15</strain>
    </source>
</reference>
<protein>
    <submittedName>
        <fullName evidence="1">Uncharacterized protein</fullName>
    </submittedName>
</protein>
<proteinExistence type="predicted"/>
<evidence type="ECO:0000313" key="1">
    <source>
        <dbReference type="EMBL" id="XDL24963.1"/>
    </source>
</evidence>
<dbReference type="GeneID" id="302580343"/>
<dbReference type="AlphaFoldDB" id="A0AB39IPG9"/>